<proteinExistence type="predicted"/>
<keyword evidence="1" id="KW-0802">TPR repeat</keyword>
<dbReference type="SUPFAM" id="SSF48452">
    <property type="entry name" value="TPR-like"/>
    <property type="match status" value="2"/>
</dbReference>
<keyword evidence="4" id="KW-1185">Reference proteome</keyword>
<dbReference type="Gene3D" id="1.25.40.10">
    <property type="entry name" value="Tetratricopeptide repeat domain"/>
    <property type="match status" value="2"/>
</dbReference>
<dbReference type="EnsemblMetazoa" id="XM_019903138.1">
    <property type="protein sequence ID" value="XP_019758697.1"/>
    <property type="gene ID" value="LOC109536780"/>
</dbReference>
<dbReference type="InterPro" id="IPR011990">
    <property type="entry name" value="TPR-like_helical_dom_sf"/>
</dbReference>
<dbReference type="GO" id="GO:0006383">
    <property type="term" value="P:transcription by RNA polymerase III"/>
    <property type="evidence" value="ECO:0007669"/>
    <property type="project" value="InterPro"/>
</dbReference>
<reference evidence="3" key="2">
    <citation type="submission" date="2024-08" db="UniProtKB">
        <authorList>
            <consortium name="EnsemblMetazoa"/>
        </authorList>
    </citation>
    <scope>IDENTIFICATION</scope>
</reference>
<feature type="repeat" description="TPR" evidence="1">
    <location>
        <begin position="115"/>
        <end position="148"/>
    </location>
</feature>
<dbReference type="Proteomes" id="UP000019118">
    <property type="component" value="Unassembled WGS sequence"/>
</dbReference>
<sequence>MDENSLLQNVPQLVEDVEEDCDNSSASDADEPDVSKPKKNTSKLSVHLRGLMGEANLRFARGEVELAKKMCFEVIRQSPEAFEPYLTLAQMYENQNIKKYRGFLMLAGHLQPSNADIWIRLADVEFQENKISAAVSCYNKAIRAEPRNIDLHMKRLTLVQEKVPTRSKSIPLLKLNMAKALPKSKHAQILQICTEVANDYFKVKNYPKAIEALQICTRRIPNNTTEDVLNMMLELLLLSERYSECLDIFNQFCGFQFDITLGEGTSITINSFVIPANLHLDIITKFIVCLIGLQSYHLAEGLLKEMLEKDDMEVNGMLYFDIAEALMSSMYYKEALTILIPLVKTKSFSLAAIWLKHAECLTHLNLFDQAIEAYSSVIKLAPNHVDVLYPLAMLLLKQDRKQEALEVLSQDLSSGKLHVAVLIEQMKLLKQIGDLENYWKCCELLLSRHCIVYKHYSELRIGLLSRASVLAKKQKIARMRMVQKDYDALELNLENIFEPSVEDEYKLYLNILQFAFENREYTQLQKFAFMGLASKRFQSYFHQIFLIACYACIFSKDFYHGYIIAKDLLVHNPNNNNAWNLYSIIVSKSDEETKMGRLFDSPSLKGKLPMNLAELVKANHCCAVAHYADCLNYFLKEYKNTQSSYSAFMIGLTMLQQYCQRKKNTIQKKSMVETVTYLFFNYANNRSKYAQQEVYYNLGRMYQQIRVFYLAEHFYKLVFQVQNEFVDAHPDYLDLKKEAAYNLHLIYKTSGNLAAARQVLWKYIVIE</sequence>
<dbReference type="PROSITE" id="PS50005">
    <property type="entry name" value="TPR"/>
    <property type="match status" value="2"/>
</dbReference>
<reference evidence="4" key="1">
    <citation type="journal article" date="2013" name="Genome Biol.">
        <title>Draft genome of the mountain pine beetle, Dendroctonus ponderosae Hopkins, a major forest pest.</title>
        <authorList>
            <person name="Keeling C.I."/>
            <person name="Yuen M.M."/>
            <person name="Liao N.Y."/>
            <person name="Docking T.R."/>
            <person name="Chan S.K."/>
            <person name="Taylor G.A."/>
            <person name="Palmquist D.L."/>
            <person name="Jackman S.D."/>
            <person name="Nguyen A."/>
            <person name="Li M."/>
            <person name="Henderson H."/>
            <person name="Janes J.K."/>
            <person name="Zhao Y."/>
            <person name="Pandoh P."/>
            <person name="Moore R."/>
            <person name="Sperling F.A."/>
            <person name="Huber D.P."/>
            <person name="Birol I."/>
            <person name="Jones S.J."/>
            <person name="Bohlmann J."/>
        </authorList>
    </citation>
    <scope>NUCLEOTIDE SEQUENCE</scope>
</reference>
<dbReference type="KEGG" id="dpa:109536780"/>
<feature type="compositionally biased region" description="Acidic residues" evidence="2">
    <location>
        <begin position="15"/>
        <end position="32"/>
    </location>
</feature>
<protein>
    <recommendedName>
        <fullName evidence="5">General transcription factor 3C polypeptide 3</fullName>
    </recommendedName>
</protein>
<dbReference type="PANTHER" id="PTHR23082:SF0">
    <property type="entry name" value="GENERAL TRANSCRIPTION FACTOR 3C POLYPEPTIDE 3"/>
    <property type="match status" value="1"/>
</dbReference>
<organism evidence="3 4">
    <name type="scientific">Dendroctonus ponderosae</name>
    <name type="common">Mountain pine beetle</name>
    <dbReference type="NCBI Taxonomy" id="77166"/>
    <lineage>
        <taxon>Eukaryota</taxon>
        <taxon>Metazoa</taxon>
        <taxon>Ecdysozoa</taxon>
        <taxon>Arthropoda</taxon>
        <taxon>Hexapoda</taxon>
        <taxon>Insecta</taxon>
        <taxon>Pterygota</taxon>
        <taxon>Neoptera</taxon>
        <taxon>Endopterygota</taxon>
        <taxon>Coleoptera</taxon>
        <taxon>Polyphaga</taxon>
        <taxon>Cucujiformia</taxon>
        <taxon>Curculionidae</taxon>
        <taxon>Scolytinae</taxon>
        <taxon>Dendroctonus</taxon>
    </lineage>
</organism>
<dbReference type="GO" id="GO:0000127">
    <property type="term" value="C:transcription factor TFIIIC complex"/>
    <property type="evidence" value="ECO:0007669"/>
    <property type="project" value="TreeGrafter"/>
</dbReference>
<evidence type="ECO:0000256" key="2">
    <source>
        <dbReference type="SAM" id="MobiDB-lite"/>
    </source>
</evidence>
<feature type="repeat" description="TPR" evidence="1">
    <location>
        <begin position="351"/>
        <end position="384"/>
    </location>
</feature>
<dbReference type="PANTHER" id="PTHR23082">
    <property type="entry name" value="TRANSCRIPTION INITIATION FACTOR IIIC TFIIIC , POLYPEPTIDE 3-RELATED"/>
    <property type="match status" value="1"/>
</dbReference>
<dbReference type="RefSeq" id="XP_019758697.1">
    <property type="nucleotide sequence ID" value="XM_019903138.2"/>
</dbReference>
<dbReference type="InterPro" id="IPR039340">
    <property type="entry name" value="Tfc4/TFIIIC-102/Sfc4"/>
</dbReference>
<feature type="compositionally biased region" description="Polar residues" evidence="2">
    <location>
        <begin position="1"/>
        <end position="11"/>
    </location>
</feature>
<evidence type="ECO:0000313" key="4">
    <source>
        <dbReference type="Proteomes" id="UP000019118"/>
    </source>
</evidence>
<dbReference type="GeneID" id="109536780"/>
<accession>A0AAR5PCU1</accession>
<dbReference type="SMART" id="SM00028">
    <property type="entry name" value="TPR"/>
    <property type="match status" value="6"/>
</dbReference>
<dbReference type="Pfam" id="PF12895">
    <property type="entry name" value="ANAPC3"/>
    <property type="match status" value="1"/>
</dbReference>
<dbReference type="Pfam" id="PF13181">
    <property type="entry name" value="TPR_8"/>
    <property type="match status" value="1"/>
</dbReference>
<evidence type="ECO:0000313" key="3">
    <source>
        <dbReference type="EnsemblMetazoa" id="XP_019758697.1"/>
    </source>
</evidence>
<dbReference type="InterPro" id="IPR019734">
    <property type="entry name" value="TPR_rpt"/>
</dbReference>
<name>A0AAR5PCU1_DENPD</name>
<evidence type="ECO:0008006" key="5">
    <source>
        <dbReference type="Google" id="ProtNLM"/>
    </source>
</evidence>
<dbReference type="AlphaFoldDB" id="A0AAR5PCU1"/>
<evidence type="ECO:0000256" key="1">
    <source>
        <dbReference type="PROSITE-ProRule" id="PRU00339"/>
    </source>
</evidence>
<feature type="region of interest" description="Disordered" evidence="2">
    <location>
        <begin position="1"/>
        <end position="41"/>
    </location>
</feature>